<dbReference type="EMBL" id="JAMZMK010000076">
    <property type="protein sequence ID" value="KAI7757714.1"/>
    <property type="molecule type" value="Genomic_DNA"/>
</dbReference>
<feature type="non-terminal residue" evidence="1">
    <location>
        <position position="112"/>
    </location>
</feature>
<dbReference type="AlphaFoldDB" id="A0AAD5DDW9"/>
<comment type="caution">
    <text evidence="1">The sequence shown here is derived from an EMBL/GenBank/DDBJ whole genome shotgun (WGS) entry which is preliminary data.</text>
</comment>
<reference evidence="1" key="1">
    <citation type="submission" date="2022-06" db="EMBL/GenBank/DDBJ databases">
        <title>Uncovering the hologenomic basis of an extraordinary plant invasion.</title>
        <authorList>
            <person name="Bieker V.C."/>
            <person name="Martin M.D."/>
            <person name="Gilbert T."/>
            <person name="Hodgins K."/>
            <person name="Battlay P."/>
            <person name="Petersen B."/>
            <person name="Wilson J."/>
        </authorList>
    </citation>
    <scope>NUCLEOTIDE SEQUENCE</scope>
    <source>
        <strain evidence="1">AA19_3_7</strain>
        <tissue evidence="1">Leaf</tissue>
    </source>
</reference>
<dbReference type="Proteomes" id="UP001206925">
    <property type="component" value="Unassembled WGS sequence"/>
</dbReference>
<protein>
    <submittedName>
        <fullName evidence="1">Uncharacterized protein</fullName>
    </submittedName>
</protein>
<evidence type="ECO:0000313" key="2">
    <source>
        <dbReference type="Proteomes" id="UP001206925"/>
    </source>
</evidence>
<gene>
    <name evidence="1" type="ORF">M8C21_021848</name>
</gene>
<accession>A0AAD5DDW9</accession>
<sequence length="112" mass="12722">MKKGTWTSFMERLWVNWSTKIRRVSVDGARAMMVVGGGQSVAPAAAALGFCPNQSGCVADWMAWERHLQRTELTLKRTDNENATRVELYMRVKTVLFKEIIRTLRADAFLGE</sequence>
<name>A0AAD5DDW9_AMBAR</name>
<proteinExistence type="predicted"/>
<evidence type="ECO:0000313" key="1">
    <source>
        <dbReference type="EMBL" id="KAI7757714.1"/>
    </source>
</evidence>
<organism evidence="1 2">
    <name type="scientific">Ambrosia artemisiifolia</name>
    <name type="common">Common ragweed</name>
    <dbReference type="NCBI Taxonomy" id="4212"/>
    <lineage>
        <taxon>Eukaryota</taxon>
        <taxon>Viridiplantae</taxon>
        <taxon>Streptophyta</taxon>
        <taxon>Embryophyta</taxon>
        <taxon>Tracheophyta</taxon>
        <taxon>Spermatophyta</taxon>
        <taxon>Magnoliopsida</taxon>
        <taxon>eudicotyledons</taxon>
        <taxon>Gunneridae</taxon>
        <taxon>Pentapetalae</taxon>
        <taxon>asterids</taxon>
        <taxon>campanulids</taxon>
        <taxon>Asterales</taxon>
        <taxon>Asteraceae</taxon>
        <taxon>Asteroideae</taxon>
        <taxon>Heliantheae alliance</taxon>
        <taxon>Heliantheae</taxon>
        <taxon>Ambrosia</taxon>
    </lineage>
</organism>
<keyword evidence="2" id="KW-1185">Reference proteome</keyword>